<keyword evidence="2" id="KW-1185">Reference proteome</keyword>
<gene>
    <name evidence="1" type="ORF">FRACA_2050003</name>
</gene>
<dbReference type="EMBL" id="FZMO01000119">
    <property type="protein sequence ID" value="SNQ47865.1"/>
    <property type="molecule type" value="Genomic_DNA"/>
</dbReference>
<accession>A0A2I2KQC1</accession>
<dbReference type="AlphaFoldDB" id="A0A2I2KQC1"/>
<protein>
    <submittedName>
        <fullName evidence="1">Uncharacterized protein</fullName>
    </submittedName>
</protein>
<evidence type="ECO:0000313" key="1">
    <source>
        <dbReference type="EMBL" id="SNQ47865.1"/>
    </source>
</evidence>
<dbReference type="Proteomes" id="UP000234331">
    <property type="component" value="Unassembled WGS sequence"/>
</dbReference>
<reference evidence="1 2" key="1">
    <citation type="submission" date="2017-06" db="EMBL/GenBank/DDBJ databases">
        <authorList>
            <person name="Kim H.J."/>
            <person name="Triplett B.A."/>
        </authorList>
    </citation>
    <scope>NUCLEOTIDE SEQUENCE [LARGE SCALE GENOMIC DNA]</scope>
    <source>
        <strain evidence="1">FRACA_ARgP5</strain>
    </source>
</reference>
<evidence type="ECO:0000313" key="2">
    <source>
        <dbReference type="Proteomes" id="UP000234331"/>
    </source>
</evidence>
<proteinExistence type="predicted"/>
<dbReference type="OrthoDB" id="9869262at2"/>
<organism evidence="1 2">
    <name type="scientific">Frankia canadensis</name>
    <dbReference type="NCBI Taxonomy" id="1836972"/>
    <lineage>
        <taxon>Bacteria</taxon>
        <taxon>Bacillati</taxon>
        <taxon>Actinomycetota</taxon>
        <taxon>Actinomycetes</taxon>
        <taxon>Frankiales</taxon>
        <taxon>Frankiaceae</taxon>
        <taxon>Frankia</taxon>
    </lineage>
</organism>
<name>A0A2I2KQC1_9ACTN</name>
<dbReference type="RefSeq" id="WP_133150650.1">
    <property type="nucleotide sequence ID" value="NZ_FZMO01000119.1"/>
</dbReference>
<sequence length="169" mass="18268">MIFLAPLIHPFLQGAHAGWQLSKWLTQPVERPLTLVNSTAKNAFFAVCLFSPSGEAADTVSTGWVMVGPRTRETVSVPVPRVGSRWVALHGRSRKGVRTWGGGSGNEKRNFDVVLPSSGGKLADDARFTVVGPVSNSPELLMNQNGVTRLVTVSGSLFKLQTSFTYTIE</sequence>